<proteinExistence type="predicted"/>
<keyword evidence="1" id="KW-0732">Signal</keyword>
<dbReference type="RefSeq" id="XP_033677663.1">
    <property type="nucleotide sequence ID" value="XM_033819651.1"/>
</dbReference>
<evidence type="ECO:0000313" key="2">
    <source>
        <dbReference type="EMBL" id="KAF2242659.1"/>
    </source>
</evidence>
<evidence type="ECO:0000313" key="3">
    <source>
        <dbReference type="Proteomes" id="UP000800094"/>
    </source>
</evidence>
<feature type="signal peptide" evidence="1">
    <location>
        <begin position="1"/>
        <end position="17"/>
    </location>
</feature>
<dbReference type="AlphaFoldDB" id="A0A6A6HXP2"/>
<gene>
    <name evidence="2" type="ORF">BU26DRAFT_129923</name>
</gene>
<organism evidence="2 3">
    <name type="scientific">Trematosphaeria pertusa</name>
    <dbReference type="NCBI Taxonomy" id="390896"/>
    <lineage>
        <taxon>Eukaryota</taxon>
        <taxon>Fungi</taxon>
        <taxon>Dikarya</taxon>
        <taxon>Ascomycota</taxon>
        <taxon>Pezizomycotina</taxon>
        <taxon>Dothideomycetes</taxon>
        <taxon>Pleosporomycetidae</taxon>
        <taxon>Pleosporales</taxon>
        <taxon>Massarineae</taxon>
        <taxon>Trematosphaeriaceae</taxon>
        <taxon>Trematosphaeria</taxon>
    </lineage>
</organism>
<name>A0A6A6HXP2_9PLEO</name>
<dbReference type="GeneID" id="54572981"/>
<reference evidence="2" key="1">
    <citation type="journal article" date="2020" name="Stud. Mycol.">
        <title>101 Dothideomycetes genomes: a test case for predicting lifestyles and emergence of pathogens.</title>
        <authorList>
            <person name="Haridas S."/>
            <person name="Albert R."/>
            <person name="Binder M."/>
            <person name="Bloem J."/>
            <person name="Labutti K."/>
            <person name="Salamov A."/>
            <person name="Andreopoulos B."/>
            <person name="Baker S."/>
            <person name="Barry K."/>
            <person name="Bills G."/>
            <person name="Bluhm B."/>
            <person name="Cannon C."/>
            <person name="Castanera R."/>
            <person name="Culley D."/>
            <person name="Daum C."/>
            <person name="Ezra D."/>
            <person name="Gonzalez J."/>
            <person name="Henrissat B."/>
            <person name="Kuo A."/>
            <person name="Liang C."/>
            <person name="Lipzen A."/>
            <person name="Lutzoni F."/>
            <person name="Magnuson J."/>
            <person name="Mondo S."/>
            <person name="Nolan M."/>
            <person name="Ohm R."/>
            <person name="Pangilinan J."/>
            <person name="Park H.-J."/>
            <person name="Ramirez L."/>
            <person name="Alfaro M."/>
            <person name="Sun H."/>
            <person name="Tritt A."/>
            <person name="Yoshinaga Y."/>
            <person name="Zwiers L.-H."/>
            <person name="Turgeon B."/>
            <person name="Goodwin S."/>
            <person name="Spatafora J."/>
            <person name="Crous P."/>
            <person name="Grigoriev I."/>
        </authorList>
    </citation>
    <scope>NUCLEOTIDE SEQUENCE</scope>
    <source>
        <strain evidence="2">CBS 122368</strain>
    </source>
</reference>
<dbReference type="EMBL" id="ML987207">
    <property type="protein sequence ID" value="KAF2242659.1"/>
    <property type="molecule type" value="Genomic_DNA"/>
</dbReference>
<feature type="chain" id="PRO_5025416548" evidence="1">
    <location>
        <begin position="18"/>
        <end position="161"/>
    </location>
</feature>
<keyword evidence="3" id="KW-1185">Reference proteome</keyword>
<protein>
    <submittedName>
        <fullName evidence="2">Uncharacterized protein</fullName>
    </submittedName>
</protein>
<evidence type="ECO:0000256" key="1">
    <source>
        <dbReference type="SAM" id="SignalP"/>
    </source>
</evidence>
<dbReference type="Proteomes" id="UP000800094">
    <property type="component" value="Unassembled WGS sequence"/>
</dbReference>
<accession>A0A6A6HXP2</accession>
<sequence length="161" mass="18120">MRFALAFAAASTTLANAFNLSSDTLTDRSNSTGLRFPPELENTAAWIICGHFLFKDFGNRDSLPASRGIYDPWYRNTTTSTYYLVVAANFPYSLAVPATKLSNETCMEGYRGALNALELHKDGLLWGAYGVWPWSFFLHIWEKDHLPKWSIDWMNGSAHNG</sequence>